<dbReference type="InterPro" id="IPR050608">
    <property type="entry name" value="NmrA-type/Isoflavone_red_sf"/>
</dbReference>
<proteinExistence type="inferred from homology"/>
<dbReference type="Proteomes" id="UP000824120">
    <property type="component" value="Chromosome 10"/>
</dbReference>
<gene>
    <name evidence="4" type="ORF">H5410_052345</name>
</gene>
<comment type="similarity">
    <text evidence="1">Belongs to the NmrA-type oxidoreductase family. Isoflavone reductase subfamily.</text>
</comment>
<dbReference type="AlphaFoldDB" id="A0A9J5X3C2"/>
<keyword evidence="2" id="KW-0812">Transmembrane</keyword>
<keyword evidence="5" id="KW-1185">Reference proteome</keyword>
<evidence type="ECO:0000256" key="1">
    <source>
        <dbReference type="ARBA" id="ARBA00005725"/>
    </source>
</evidence>
<dbReference type="PANTHER" id="PTHR43349">
    <property type="entry name" value="PINORESINOL REDUCTASE-RELATED"/>
    <property type="match status" value="1"/>
</dbReference>
<evidence type="ECO:0000313" key="5">
    <source>
        <dbReference type="Proteomes" id="UP000824120"/>
    </source>
</evidence>
<dbReference type="Gene3D" id="3.40.50.720">
    <property type="entry name" value="NAD(P)-binding Rossmann-like Domain"/>
    <property type="match status" value="1"/>
</dbReference>
<keyword evidence="2" id="KW-0472">Membrane</keyword>
<organism evidence="4 5">
    <name type="scientific">Solanum commersonii</name>
    <name type="common">Commerson's wild potato</name>
    <name type="synonym">Commerson's nightshade</name>
    <dbReference type="NCBI Taxonomy" id="4109"/>
    <lineage>
        <taxon>Eukaryota</taxon>
        <taxon>Viridiplantae</taxon>
        <taxon>Streptophyta</taxon>
        <taxon>Embryophyta</taxon>
        <taxon>Tracheophyta</taxon>
        <taxon>Spermatophyta</taxon>
        <taxon>Magnoliopsida</taxon>
        <taxon>eudicotyledons</taxon>
        <taxon>Gunneridae</taxon>
        <taxon>Pentapetalae</taxon>
        <taxon>asterids</taxon>
        <taxon>lamiids</taxon>
        <taxon>Solanales</taxon>
        <taxon>Solanaceae</taxon>
        <taxon>Solanoideae</taxon>
        <taxon>Solaneae</taxon>
        <taxon>Solanum</taxon>
    </lineage>
</organism>
<keyword evidence="2" id="KW-1133">Transmembrane helix</keyword>
<dbReference type="Gene3D" id="3.90.25.10">
    <property type="entry name" value="UDP-galactose 4-epimerase, domain 1"/>
    <property type="match status" value="1"/>
</dbReference>
<protein>
    <recommendedName>
        <fullName evidence="3">NmrA-like domain-containing protein</fullName>
    </recommendedName>
</protein>
<dbReference type="Pfam" id="PF05368">
    <property type="entry name" value="NmrA"/>
    <property type="match status" value="1"/>
</dbReference>
<dbReference type="InterPro" id="IPR008030">
    <property type="entry name" value="NmrA-like"/>
</dbReference>
<accession>A0A9J5X3C2</accession>
<dbReference type="EMBL" id="JACXVP010000010">
    <property type="protein sequence ID" value="KAG5581718.1"/>
    <property type="molecule type" value="Genomic_DNA"/>
</dbReference>
<comment type="caution">
    <text evidence="4">The sequence shown here is derived from an EMBL/GenBank/DDBJ whole genome shotgun (WGS) entry which is preliminary data.</text>
</comment>
<reference evidence="4 5" key="1">
    <citation type="submission" date="2020-09" db="EMBL/GenBank/DDBJ databases">
        <title>De no assembly of potato wild relative species, Solanum commersonii.</title>
        <authorList>
            <person name="Cho K."/>
        </authorList>
    </citation>
    <scope>NUCLEOTIDE SEQUENCE [LARGE SCALE GENOMIC DNA]</scope>
    <source>
        <strain evidence="4">LZ3.2</strain>
        <tissue evidence="4">Leaf</tissue>
    </source>
</reference>
<feature type="domain" description="NmrA-like" evidence="3">
    <location>
        <begin position="49"/>
        <end position="94"/>
    </location>
</feature>
<evidence type="ECO:0000256" key="2">
    <source>
        <dbReference type="SAM" id="Phobius"/>
    </source>
</evidence>
<sequence length="95" mass="11044">MSWYPCGRRKLERTLKEYMYQRNKFSRTYKVKAFGLNVIVFLPEASVLLSVGLSIYHTAFVKGDHTNFEIEPSFGVEASEVYPDVKYTPIDEILN</sequence>
<evidence type="ECO:0000313" key="4">
    <source>
        <dbReference type="EMBL" id="KAG5581718.1"/>
    </source>
</evidence>
<feature type="transmembrane region" description="Helical" evidence="2">
    <location>
        <begin position="34"/>
        <end position="56"/>
    </location>
</feature>
<evidence type="ECO:0000259" key="3">
    <source>
        <dbReference type="Pfam" id="PF05368"/>
    </source>
</evidence>
<dbReference type="OrthoDB" id="419598at2759"/>
<dbReference type="PANTHER" id="PTHR43349:SF35">
    <property type="entry name" value="PHENYLCOUMARAN BENZYLIC ETHER REDUCTASE 1"/>
    <property type="match status" value="1"/>
</dbReference>
<name>A0A9J5X3C2_SOLCO</name>